<dbReference type="Gramene" id="OMO59777">
    <property type="protein sequence ID" value="OMO59777"/>
    <property type="gene ID" value="CCACVL1_24616"/>
</dbReference>
<evidence type="ECO:0000256" key="3">
    <source>
        <dbReference type="ARBA" id="ARBA00022771"/>
    </source>
</evidence>
<feature type="region of interest" description="Disordered" evidence="7">
    <location>
        <begin position="313"/>
        <end position="338"/>
    </location>
</feature>
<dbReference type="Pfam" id="PF04434">
    <property type="entry name" value="SWIM"/>
    <property type="match status" value="1"/>
</dbReference>
<dbReference type="InterPro" id="IPR031052">
    <property type="entry name" value="FHY3/FAR1"/>
</dbReference>
<keyword evidence="2 6" id="KW-0479">Metal-binding</keyword>
<evidence type="ECO:0000256" key="1">
    <source>
        <dbReference type="ARBA" id="ARBA00005889"/>
    </source>
</evidence>
<dbReference type="OMA" id="NCITHED"/>
<proteinExistence type="inferred from homology"/>
<evidence type="ECO:0000259" key="8">
    <source>
        <dbReference type="PROSITE" id="PS50966"/>
    </source>
</evidence>
<dbReference type="OrthoDB" id="1738322at2759"/>
<name>A0A1R3GP18_COCAP</name>
<feature type="region of interest" description="Disordered" evidence="7">
    <location>
        <begin position="251"/>
        <end position="288"/>
    </location>
</feature>
<dbReference type="InterPro" id="IPR007527">
    <property type="entry name" value="Znf_SWIM"/>
</dbReference>
<dbReference type="Proteomes" id="UP000188268">
    <property type="component" value="Unassembled WGS sequence"/>
</dbReference>
<comment type="caution">
    <text evidence="9">The sequence shown here is derived from an EMBL/GenBank/DDBJ whole genome shotgun (WGS) entry which is preliminary data.</text>
</comment>
<dbReference type="AlphaFoldDB" id="A0A1R3GP18"/>
<comment type="function">
    <text evidence="6">Putative transcription activator involved in regulating light control of development.</text>
</comment>
<keyword evidence="6" id="KW-0539">Nucleus</keyword>
<organism evidence="9 10">
    <name type="scientific">Corchorus capsularis</name>
    <name type="common">Jute</name>
    <dbReference type="NCBI Taxonomy" id="210143"/>
    <lineage>
        <taxon>Eukaryota</taxon>
        <taxon>Viridiplantae</taxon>
        <taxon>Streptophyta</taxon>
        <taxon>Embryophyta</taxon>
        <taxon>Tracheophyta</taxon>
        <taxon>Spermatophyta</taxon>
        <taxon>Magnoliopsida</taxon>
        <taxon>eudicotyledons</taxon>
        <taxon>Gunneridae</taxon>
        <taxon>Pentapetalae</taxon>
        <taxon>rosids</taxon>
        <taxon>malvids</taxon>
        <taxon>Malvales</taxon>
        <taxon>Malvaceae</taxon>
        <taxon>Grewioideae</taxon>
        <taxon>Apeibeae</taxon>
        <taxon>Corchorus</taxon>
    </lineage>
</organism>
<comment type="similarity">
    <text evidence="1 6">Belongs to the FHY3/FAR1 family.</text>
</comment>
<reference evidence="9 10" key="1">
    <citation type="submission" date="2013-09" db="EMBL/GenBank/DDBJ databases">
        <title>Corchorus capsularis genome sequencing.</title>
        <authorList>
            <person name="Alam M."/>
            <person name="Haque M.S."/>
            <person name="Islam M.S."/>
            <person name="Emdad E.M."/>
            <person name="Islam M.M."/>
            <person name="Ahmed B."/>
            <person name="Halim A."/>
            <person name="Hossen Q.M.M."/>
            <person name="Hossain M.Z."/>
            <person name="Ahmed R."/>
            <person name="Khan M.M."/>
            <person name="Islam R."/>
            <person name="Rashid M.M."/>
            <person name="Khan S.A."/>
            <person name="Rahman M.S."/>
            <person name="Alam M."/>
        </authorList>
    </citation>
    <scope>NUCLEOTIDE SEQUENCE [LARGE SCALE GENOMIC DNA]</scope>
    <source>
        <strain evidence="10">cv. CVL-1</strain>
        <tissue evidence="9">Whole seedling</tissue>
    </source>
</reference>
<evidence type="ECO:0000256" key="7">
    <source>
        <dbReference type="SAM" id="MobiDB-lite"/>
    </source>
</evidence>
<dbReference type="PANTHER" id="PTHR31669">
    <property type="entry name" value="PROTEIN FAR1-RELATED SEQUENCE 10-RELATED"/>
    <property type="match status" value="1"/>
</dbReference>
<sequence length="338" mass="38624">MNTTQRSESINSFFDSFVDSTTTLKQFVVRYEKALDSRREKERREDFESRHKSRILRIGSKMEHHGALVYTKTIFNLFQDELVKSNQFIKEKVSKDGSCYEYKVSSCFDSRDSFVVRIDLSSKVGTCQCNLFEFKGILCRHILAIFHIKNVVEIPKHFILKRWTKEGNKGNGVFENKPSVEDDHEKSATARCLHVCRFINQLSSFAEKSEEQYKVIVGDLDQIFKKVLSMEEDNNSSQKQISEVNHDALENQQNHSDPPLLLNIGDPHISQTKGRKKGGRGESQNSRFKSGLEIALAHGTVKKRTCHGCGGYGHNKRSCKGKEKSTNTPTFGNTEEEV</sequence>
<dbReference type="GO" id="GO:0005634">
    <property type="term" value="C:nucleus"/>
    <property type="evidence" value="ECO:0007669"/>
    <property type="project" value="UniProtKB-SubCell"/>
</dbReference>
<evidence type="ECO:0000256" key="6">
    <source>
        <dbReference type="RuleBase" id="RU367018"/>
    </source>
</evidence>
<evidence type="ECO:0000256" key="4">
    <source>
        <dbReference type="ARBA" id="ARBA00022833"/>
    </source>
</evidence>
<keyword evidence="10" id="KW-1185">Reference proteome</keyword>
<comment type="subcellular location">
    <subcellularLocation>
        <location evidence="6">Nucleus</location>
    </subcellularLocation>
</comment>
<dbReference type="SMART" id="SM00575">
    <property type="entry name" value="ZnF_PMZ"/>
    <property type="match status" value="1"/>
</dbReference>
<dbReference type="GO" id="GO:0006355">
    <property type="term" value="P:regulation of DNA-templated transcription"/>
    <property type="evidence" value="ECO:0007669"/>
    <property type="project" value="UniProtKB-UniRule"/>
</dbReference>
<evidence type="ECO:0000313" key="10">
    <source>
        <dbReference type="Proteomes" id="UP000188268"/>
    </source>
</evidence>
<evidence type="ECO:0000256" key="5">
    <source>
        <dbReference type="PROSITE-ProRule" id="PRU00325"/>
    </source>
</evidence>
<feature type="domain" description="SWIM-type" evidence="8">
    <location>
        <begin position="114"/>
        <end position="150"/>
    </location>
</feature>
<feature type="compositionally biased region" description="Polar residues" evidence="7">
    <location>
        <begin position="326"/>
        <end position="338"/>
    </location>
</feature>
<dbReference type="InterPro" id="IPR006564">
    <property type="entry name" value="Znf_PMZ"/>
</dbReference>
<accession>A0A1R3GP18</accession>
<evidence type="ECO:0000256" key="2">
    <source>
        <dbReference type="ARBA" id="ARBA00022723"/>
    </source>
</evidence>
<gene>
    <name evidence="9" type="ORF">CCACVL1_24616</name>
</gene>
<keyword evidence="4 6" id="KW-0862">Zinc</keyword>
<dbReference type="PROSITE" id="PS50966">
    <property type="entry name" value="ZF_SWIM"/>
    <property type="match status" value="1"/>
</dbReference>
<dbReference type="EMBL" id="AWWV01013864">
    <property type="protein sequence ID" value="OMO59777.1"/>
    <property type="molecule type" value="Genomic_DNA"/>
</dbReference>
<dbReference type="GO" id="GO:0008270">
    <property type="term" value="F:zinc ion binding"/>
    <property type="evidence" value="ECO:0007669"/>
    <property type="project" value="UniProtKB-UniRule"/>
</dbReference>
<evidence type="ECO:0000313" key="9">
    <source>
        <dbReference type="EMBL" id="OMO59777.1"/>
    </source>
</evidence>
<dbReference type="STRING" id="210143.A0A1R3GP18"/>
<protein>
    <recommendedName>
        <fullName evidence="6">Protein FAR1-RELATED SEQUENCE</fullName>
    </recommendedName>
</protein>
<keyword evidence="3 5" id="KW-0863">Zinc-finger</keyword>
<dbReference type="PANTHER" id="PTHR31669:SF302">
    <property type="entry name" value="PROTEIN FAR1-RELATED SEQUENCE"/>
    <property type="match status" value="1"/>
</dbReference>